<organism evidence="1 2">
    <name type="scientific">Allobacillus saliphilus</name>
    <dbReference type="NCBI Taxonomy" id="2912308"/>
    <lineage>
        <taxon>Bacteria</taxon>
        <taxon>Bacillati</taxon>
        <taxon>Bacillota</taxon>
        <taxon>Bacilli</taxon>
        <taxon>Bacillales</taxon>
        <taxon>Bacillaceae</taxon>
        <taxon>Allobacillus</taxon>
    </lineage>
</organism>
<accession>A0A941HSU0</accession>
<evidence type="ECO:0000313" key="1">
    <source>
        <dbReference type="EMBL" id="MBR7553297.1"/>
    </source>
</evidence>
<gene>
    <name evidence="1" type="ORF">KC820_03915</name>
</gene>
<comment type="caution">
    <text evidence="1">The sequence shown here is derived from an EMBL/GenBank/DDBJ whole genome shotgun (WGS) entry which is preliminary data.</text>
</comment>
<reference evidence="1 2" key="1">
    <citation type="submission" date="2021-04" db="EMBL/GenBank/DDBJ databases">
        <title>Allobacillus sp. nov. SKP8-2 isolated from shrimp paste.</title>
        <authorList>
            <person name="Tanasupawat S."/>
            <person name="Yiamsombat S."/>
            <person name="Kanchanasin P."/>
            <person name="Kuncharoen N."/>
        </authorList>
    </citation>
    <scope>NUCLEOTIDE SEQUENCE [LARGE SCALE GENOMIC DNA]</scope>
    <source>
        <strain evidence="1 2">SKP8-2</strain>
    </source>
</reference>
<dbReference type="AlphaFoldDB" id="A0A941HSU0"/>
<dbReference type="PANTHER" id="PTHR34796:SF1">
    <property type="entry name" value="EXPRESSED PROTEIN"/>
    <property type="match status" value="1"/>
</dbReference>
<dbReference type="RefSeq" id="WP_212368306.1">
    <property type="nucleotide sequence ID" value="NZ_JAGSIE010000009.1"/>
</dbReference>
<sequence length="158" mass="19158">MYPKQYLEYLYEFHYTRDYFECHEVLEDFWKNETEMKRNSVWTGLIQLAVGLYHYRRGNIIGAKKLIDSCHEKLWEHQDDLVCLGLSNQRLINLISIIQYQIQNNVPYKSVDLPIISEDLQNRLQHLAIQKNNQSEYAYHVSDERIIHRHLKEFRDDL</sequence>
<dbReference type="InterPro" id="IPR023203">
    <property type="entry name" value="TTHA0068_sf"/>
</dbReference>
<dbReference type="Proteomes" id="UP000675431">
    <property type="component" value="Unassembled WGS sequence"/>
</dbReference>
<evidence type="ECO:0000313" key="2">
    <source>
        <dbReference type="Proteomes" id="UP000675431"/>
    </source>
</evidence>
<dbReference type="PANTHER" id="PTHR34796">
    <property type="entry name" value="EXPRESSED PROTEIN"/>
    <property type="match status" value="1"/>
</dbReference>
<proteinExistence type="predicted"/>
<protein>
    <submittedName>
        <fullName evidence="1">DUF309 domain-containing protein</fullName>
    </submittedName>
</protein>
<dbReference type="Pfam" id="PF03745">
    <property type="entry name" value="DUF309"/>
    <property type="match status" value="1"/>
</dbReference>
<dbReference type="SUPFAM" id="SSF140663">
    <property type="entry name" value="TTHA0068-like"/>
    <property type="match status" value="1"/>
</dbReference>
<dbReference type="EMBL" id="JAGSIE010000009">
    <property type="protein sequence ID" value="MBR7553297.1"/>
    <property type="molecule type" value="Genomic_DNA"/>
</dbReference>
<dbReference type="Gene3D" id="1.10.3450.10">
    <property type="entry name" value="TTHA0068-like"/>
    <property type="match status" value="1"/>
</dbReference>
<keyword evidence="2" id="KW-1185">Reference proteome</keyword>
<dbReference type="InterPro" id="IPR005500">
    <property type="entry name" value="DUF309"/>
</dbReference>
<name>A0A941HSU0_9BACI</name>